<accession>A0A8K0GH44</accession>
<gene>
    <name evidence="2" type="ORF">ILUMI_04674</name>
</gene>
<sequence length="331" mass="37578">MALTSWGKDATVKFVEAYREQESLWNTTLKTLTPPYYANSNEAEERAVQNIKAAIKRSLQDQPSSFQNLQHVIDNYLMVYRNTPHTVTERTPAEMFLGCRPTTRLSILQPNLTKHVEKKKAATTPALVRVKSYHEGEKVWVRSVREEEVKWFLGVVTKIKSLSTCLVRVNGFTRFVYVDYLKPRSTSELPQMGTNSNPAVNINPPSSQGSVVQPEDKRTSDVQREPPPQCDMKTTMSDVQPPPLPLTNSEPTQEPLRRPTRIFRSQAEFSLISEKCTLVFVIENLYLLAIKRQKKRECKVQLERSPEPGCADPDPTDGPSFEAIAHSVLFS</sequence>
<dbReference type="Proteomes" id="UP000801492">
    <property type="component" value="Unassembled WGS sequence"/>
</dbReference>
<feature type="compositionally biased region" description="Basic and acidic residues" evidence="1">
    <location>
        <begin position="214"/>
        <end position="224"/>
    </location>
</feature>
<keyword evidence="3" id="KW-1185">Reference proteome</keyword>
<evidence type="ECO:0000313" key="3">
    <source>
        <dbReference type="Proteomes" id="UP000801492"/>
    </source>
</evidence>
<dbReference type="Gene3D" id="3.30.420.10">
    <property type="entry name" value="Ribonuclease H-like superfamily/Ribonuclease H"/>
    <property type="match status" value="1"/>
</dbReference>
<dbReference type="OrthoDB" id="6779461at2759"/>
<dbReference type="InterPro" id="IPR036397">
    <property type="entry name" value="RNaseH_sf"/>
</dbReference>
<comment type="caution">
    <text evidence="2">The sequence shown here is derived from an EMBL/GenBank/DDBJ whole genome shotgun (WGS) entry which is preliminary data.</text>
</comment>
<dbReference type="InterPro" id="IPR050951">
    <property type="entry name" value="Retrovirus_Pol_polyprotein"/>
</dbReference>
<dbReference type="PANTHER" id="PTHR37984">
    <property type="entry name" value="PROTEIN CBG26694"/>
    <property type="match status" value="1"/>
</dbReference>
<evidence type="ECO:0000256" key="1">
    <source>
        <dbReference type="SAM" id="MobiDB-lite"/>
    </source>
</evidence>
<dbReference type="GO" id="GO:0003676">
    <property type="term" value="F:nucleic acid binding"/>
    <property type="evidence" value="ECO:0007669"/>
    <property type="project" value="InterPro"/>
</dbReference>
<dbReference type="EMBL" id="VTPC01001569">
    <property type="protein sequence ID" value="KAF2901512.1"/>
    <property type="molecule type" value="Genomic_DNA"/>
</dbReference>
<dbReference type="PANTHER" id="PTHR37984:SF5">
    <property type="entry name" value="PROTEIN NYNRIN-LIKE"/>
    <property type="match status" value="1"/>
</dbReference>
<name>A0A8K0GH44_IGNLU</name>
<reference evidence="2" key="1">
    <citation type="submission" date="2019-08" db="EMBL/GenBank/DDBJ databases">
        <title>The genome of the North American firefly Photinus pyralis.</title>
        <authorList>
            <consortium name="Photinus pyralis genome working group"/>
            <person name="Fallon T.R."/>
            <person name="Sander Lower S.E."/>
            <person name="Weng J.-K."/>
        </authorList>
    </citation>
    <scope>NUCLEOTIDE SEQUENCE</scope>
    <source>
        <strain evidence="2">TRF0915ILg1</strain>
        <tissue evidence="2">Whole body</tissue>
    </source>
</reference>
<evidence type="ECO:0000313" key="2">
    <source>
        <dbReference type="EMBL" id="KAF2901512.1"/>
    </source>
</evidence>
<dbReference type="AlphaFoldDB" id="A0A8K0GH44"/>
<feature type="compositionally biased region" description="Polar residues" evidence="1">
    <location>
        <begin position="186"/>
        <end position="211"/>
    </location>
</feature>
<organism evidence="2 3">
    <name type="scientific">Ignelater luminosus</name>
    <name type="common">Cucubano</name>
    <name type="synonym">Pyrophorus luminosus</name>
    <dbReference type="NCBI Taxonomy" id="2038154"/>
    <lineage>
        <taxon>Eukaryota</taxon>
        <taxon>Metazoa</taxon>
        <taxon>Ecdysozoa</taxon>
        <taxon>Arthropoda</taxon>
        <taxon>Hexapoda</taxon>
        <taxon>Insecta</taxon>
        <taxon>Pterygota</taxon>
        <taxon>Neoptera</taxon>
        <taxon>Endopterygota</taxon>
        <taxon>Coleoptera</taxon>
        <taxon>Polyphaga</taxon>
        <taxon>Elateriformia</taxon>
        <taxon>Elateroidea</taxon>
        <taxon>Elateridae</taxon>
        <taxon>Agrypninae</taxon>
        <taxon>Pyrophorini</taxon>
        <taxon>Ignelater</taxon>
    </lineage>
</organism>
<protein>
    <recommendedName>
        <fullName evidence="4">Integrase catalytic domain-containing protein</fullName>
    </recommendedName>
</protein>
<feature type="region of interest" description="Disordered" evidence="1">
    <location>
        <begin position="186"/>
        <end position="256"/>
    </location>
</feature>
<proteinExistence type="predicted"/>
<evidence type="ECO:0008006" key="4">
    <source>
        <dbReference type="Google" id="ProtNLM"/>
    </source>
</evidence>
<dbReference type="SUPFAM" id="SSF53098">
    <property type="entry name" value="Ribonuclease H-like"/>
    <property type="match status" value="1"/>
</dbReference>
<dbReference type="InterPro" id="IPR012337">
    <property type="entry name" value="RNaseH-like_sf"/>
</dbReference>